<accession>A0A6J4VIY0</accession>
<reference evidence="1" key="1">
    <citation type="submission" date="2020-02" db="EMBL/GenBank/DDBJ databases">
        <authorList>
            <person name="Meier V. D."/>
        </authorList>
    </citation>
    <scope>NUCLEOTIDE SEQUENCE</scope>
    <source>
        <strain evidence="1">AVDCRST_MAG87</strain>
    </source>
</reference>
<dbReference type="AlphaFoldDB" id="A0A6J4VIY0"/>
<evidence type="ECO:0000313" key="1">
    <source>
        <dbReference type="EMBL" id="CAA9580485.1"/>
    </source>
</evidence>
<proteinExistence type="predicted"/>
<name>A0A6J4VIY0_9BACT</name>
<protein>
    <submittedName>
        <fullName evidence="1">Uncharacterized protein</fullName>
    </submittedName>
</protein>
<sequence length="71" mass="7871">MMISTESLATLMISLVSAREGRCHMPGIPCGAIARMAGRDMRHCQTGPAQRWPHQEWVPPVRERAAPDMSV</sequence>
<dbReference type="EMBL" id="CADCWJ010000724">
    <property type="protein sequence ID" value="CAA9580485.1"/>
    <property type="molecule type" value="Genomic_DNA"/>
</dbReference>
<gene>
    <name evidence="1" type="ORF">AVDCRST_MAG87-3292</name>
</gene>
<organism evidence="1">
    <name type="scientific">uncultured Thermomicrobiales bacterium</name>
    <dbReference type="NCBI Taxonomy" id="1645740"/>
    <lineage>
        <taxon>Bacteria</taxon>
        <taxon>Pseudomonadati</taxon>
        <taxon>Thermomicrobiota</taxon>
        <taxon>Thermomicrobia</taxon>
        <taxon>Thermomicrobiales</taxon>
        <taxon>environmental samples</taxon>
    </lineage>
</organism>